<evidence type="ECO:0000313" key="5">
    <source>
        <dbReference type="EMBL" id="OAA81013.1"/>
    </source>
</evidence>
<dbReference type="Proteomes" id="UP000076881">
    <property type="component" value="Unassembled WGS sequence"/>
</dbReference>
<dbReference type="InterPro" id="IPR011032">
    <property type="entry name" value="GroES-like_sf"/>
</dbReference>
<dbReference type="GO" id="GO:0061630">
    <property type="term" value="F:ubiquitin protein ligase activity"/>
    <property type="evidence" value="ECO:0007669"/>
    <property type="project" value="InterPro"/>
</dbReference>
<dbReference type="SUPFAM" id="SSF51735">
    <property type="entry name" value="NAD(P)-binding Rossmann-fold domains"/>
    <property type="match status" value="1"/>
</dbReference>
<reference evidence="5 6" key="1">
    <citation type="journal article" date="2016" name="Genome Biol. Evol.">
        <title>Divergent and convergent evolution of fungal pathogenicity.</title>
        <authorList>
            <person name="Shang Y."/>
            <person name="Xiao G."/>
            <person name="Zheng P."/>
            <person name="Cen K."/>
            <person name="Zhan S."/>
            <person name="Wang C."/>
        </authorList>
    </citation>
    <scope>NUCLEOTIDE SEQUENCE [LARGE SCALE GENOMIC DNA]</scope>
    <source>
        <strain evidence="5 6">RCEF 1005</strain>
    </source>
</reference>
<sequence length="637" mass="70285">MSTSATPQRRKRALSDSSVEIVEVRSVGKNKKKQKTTEKQPAPPPEPEEKRRRVFRSAPPKAFNAVWQRATSERFFVLKRERDDAGDCPQELFQLAGTTGNVYSIQISREPSCNCPHALKGNQCKHTIYLGLLSSELRQIYDKLPQRGADDDAKNRKAVEGECAICYMDLDQKYKKSTVWCRAACGQNLHKVCFDTWARTCSGRAVTCPLCRSPWEMDEMTDAVASVDASRGVDGVDGYLNVADQLGISGERARTITDTGTIWNQEWKDITEGDDVVYTEVYPYHVFKNTVSIFTWHPPAITEPIPPTMRALMAPYECRPKDCVIQDIPPPTITLPTQVILRVHAFTFTPAEFRGTAGEMKLIFKPVRRRRIRRQKLKAGDAAYGVSFEKPVFRGPPAGLASEYAVLDERMPLPKPPHLSFADMACLKGVTVTAVQAFRRGMRLSGQQSLEGKTVFVGGGRSATGSVGVQYAKNALGAGTVITTLSTGKMALVDELLPGVEDEKIDCTKTKVAEAAPKDSVDFTYHTQATAPLNESVGITKPGAEALINIAGIPGKEIVREMIGADSFPWWLGIALEVVHPWYEWLLLDSNVKYTMVSGSPDVRKDLEIAGEAIARGQIKAVPTTVDFDDLEAERAA</sequence>
<dbReference type="Gene3D" id="3.90.180.10">
    <property type="entry name" value="Medium-chain alcohol dehydrogenases, catalytic domain"/>
    <property type="match status" value="1"/>
</dbReference>
<dbReference type="SUPFAM" id="SSF50129">
    <property type="entry name" value="GroES-like"/>
    <property type="match status" value="1"/>
</dbReference>
<dbReference type="PANTHER" id="PTHR21540:SF0">
    <property type="entry name" value="PHD FAMILY PROTEIN"/>
    <property type="match status" value="1"/>
</dbReference>
<dbReference type="OrthoDB" id="191139at2759"/>
<dbReference type="CDD" id="cd16494">
    <property type="entry name" value="RING-CH-C4HC3_ZSWM2"/>
    <property type="match status" value="1"/>
</dbReference>
<dbReference type="Gene3D" id="3.40.50.720">
    <property type="entry name" value="NAD(P)-binding Rossmann-like Domain"/>
    <property type="match status" value="1"/>
</dbReference>
<evidence type="ECO:0000256" key="1">
    <source>
        <dbReference type="PROSITE-ProRule" id="PRU00175"/>
    </source>
</evidence>
<dbReference type="InterPro" id="IPR001841">
    <property type="entry name" value="Znf_RING"/>
</dbReference>
<feature type="domain" description="SWIM-type" evidence="4">
    <location>
        <begin position="103"/>
        <end position="135"/>
    </location>
</feature>
<dbReference type="STRING" id="1081108.A0A168JY57"/>
<proteinExistence type="predicted"/>
<dbReference type="InterPro" id="IPR036291">
    <property type="entry name" value="NAD(P)-bd_dom_sf"/>
</dbReference>
<dbReference type="PROSITE" id="PS50966">
    <property type="entry name" value="ZF_SWIM"/>
    <property type="match status" value="1"/>
</dbReference>
<gene>
    <name evidence="5" type="ORF">LEL_00558</name>
</gene>
<protein>
    <submittedName>
        <fullName evidence="5">NAD(P)-binding domain protein</fullName>
    </submittedName>
</protein>
<keyword evidence="1" id="KW-0479">Metal-binding</keyword>
<keyword evidence="6" id="KW-1185">Reference proteome</keyword>
<feature type="domain" description="RING-type" evidence="3">
    <location>
        <begin position="163"/>
        <end position="212"/>
    </location>
</feature>
<keyword evidence="1" id="KW-0862">Zinc</keyword>
<accession>A0A168JY57</accession>
<evidence type="ECO:0000259" key="3">
    <source>
        <dbReference type="PROSITE" id="PS50089"/>
    </source>
</evidence>
<dbReference type="PROSITE" id="PS50089">
    <property type="entry name" value="ZF_RING_2"/>
    <property type="match status" value="1"/>
</dbReference>
<comment type="caution">
    <text evidence="5">The sequence shown here is derived from an EMBL/GenBank/DDBJ whole genome shotgun (WGS) entry which is preliminary data.</text>
</comment>
<evidence type="ECO:0000259" key="4">
    <source>
        <dbReference type="PROSITE" id="PS50966"/>
    </source>
</evidence>
<name>A0A168JY57_CORDF</name>
<dbReference type="InterPro" id="IPR013083">
    <property type="entry name" value="Znf_RING/FYVE/PHD"/>
</dbReference>
<dbReference type="PANTHER" id="PTHR21540">
    <property type="entry name" value="RING FINGER AND SWIM DOMAIN-CONTAINING PROTEIN 2"/>
    <property type="match status" value="1"/>
</dbReference>
<keyword evidence="1" id="KW-0863">Zinc-finger</keyword>
<evidence type="ECO:0000313" key="6">
    <source>
        <dbReference type="Proteomes" id="UP000076881"/>
    </source>
</evidence>
<organism evidence="5 6">
    <name type="scientific">Akanthomyces lecanii RCEF 1005</name>
    <dbReference type="NCBI Taxonomy" id="1081108"/>
    <lineage>
        <taxon>Eukaryota</taxon>
        <taxon>Fungi</taxon>
        <taxon>Dikarya</taxon>
        <taxon>Ascomycota</taxon>
        <taxon>Pezizomycotina</taxon>
        <taxon>Sordariomycetes</taxon>
        <taxon>Hypocreomycetidae</taxon>
        <taxon>Hypocreales</taxon>
        <taxon>Cordycipitaceae</taxon>
        <taxon>Akanthomyces</taxon>
        <taxon>Cordyceps confragosa</taxon>
    </lineage>
</organism>
<dbReference type="InterPro" id="IPR039903">
    <property type="entry name" value="Zswim2"/>
</dbReference>
<dbReference type="InterPro" id="IPR007527">
    <property type="entry name" value="Znf_SWIM"/>
</dbReference>
<dbReference type="AlphaFoldDB" id="A0A168JY57"/>
<evidence type="ECO:0000256" key="2">
    <source>
        <dbReference type="SAM" id="MobiDB-lite"/>
    </source>
</evidence>
<dbReference type="SUPFAM" id="SSF57850">
    <property type="entry name" value="RING/U-box"/>
    <property type="match status" value="1"/>
</dbReference>
<dbReference type="GO" id="GO:0008270">
    <property type="term" value="F:zinc ion binding"/>
    <property type="evidence" value="ECO:0007669"/>
    <property type="project" value="UniProtKB-KW"/>
</dbReference>
<dbReference type="EMBL" id="AZHF01000001">
    <property type="protein sequence ID" value="OAA81013.1"/>
    <property type="molecule type" value="Genomic_DNA"/>
</dbReference>
<feature type="region of interest" description="Disordered" evidence="2">
    <location>
        <begin position="1"/>
        <end position="54"/>
    </location>
</feature>
<dbReference type="Gene3D" id="3.30.40.10">
    <property type="entry name" value="Zinc/RING finger domain, C3HC4 (zinc finger)"/>
    <property type="match status" value="1"/>
</dbReference>